<sequence length="146" mass="15749">MTGSGNGPPGGAIACPRLEEGIFFYDPERGWVRAVQPPRPGNTLIVFVNVLCKHTCNELFHQLSEKAGGLLGRAVDVYLVVCTRFHKVCGDPDAGNLFRAHDVIASPAVVLYIGGRLVAKLQGRLRLEQNLDNVVKAIAEAAGQSW</sequence>
<organism evidence="1 2">
    <name type="scientific">Pyrodictium abyssi</name>
    <dbReference type="NCBI Taxonomy" id="54256"/>
    <lineage>
        <taxon>Archaea</taxon>
        <taxon>Thermoproteota</taxon>
        <taxon>Thermoprotei</taxon>
        <taxon>Desulfurococcales</taxon>
        <taxon>Pyrodictiaceae</taxon>
        <taxon>Pyrodictium</taxon>
    </lineage>
</organism>
<dbReference type="Proteomes" id="UP001341135">
    <property type="component" value="Chromosome"/>
</dbReference>
<accession>A0ABN6ZT85</accession>
<dbReference type="RefSeq" id="WP_338248717.1">
    <property type="nucleotide sequence ID" value="NZ_AP028907.1"/>
</dbReference>
<name>A0ABN6ZT85_9CREN</name>
<evidence type="ECO:0008006" key="3">
    <source>
        <dbReference type="Google" id="ProtNLM"/>
    </source>
</evidence>
<proteinExistence type="predicted"/>
<protein>
    <recommendedName>
        <fullName evidence="3">Thioredoxin domain-containing protein</fullName>
    </recommendedName>
</protein>
<reference evidence="1 2" key="1">
    <citation type="submission" date="2023-09" db="EMBL/GenBank/DDBJ databases">
        <title>Pyrofollis japonicus gen. nov. sp. nov., a novel member of the family Pyrodictiaceae isolated from the Iheya North hydrothermal field.</title>
        <authorList>
            <person name="Miyazaki U."/>
            <person name="Sanari M."/>
            <person name="Tame A."/>
            <person name="Kitajima M."/>
            <person name="Okamoto A."/>
            <person name="Sawayama S."/>
            <person name="Miyazaki J."/>
            <person name="Takai K."/>
            <person name="Nakagawa S."/>
        </authorList>
    </citation>
    <scope>NUCLEOTIDE SEQUENCE [LARGE SCALE GENOMIC DNA]</scope>
    <source>
        <strain evidence="1 2">AV2</strain>
    </source>
</reference>
<keyword evidence="2" id="KW-1185">Reference proteome</keyword>
<dbReference type="EMBL" id="AP028907">
    <property type="protein sequence ID" value="BES81905.1"/>
    <property type="molecule type" value="Genomic_DNA"/>
</dbReference>
<evidence type="ECO:0000313" key="2">
    <source>
        <dbReference type="Proteomes" id="UP001341135"/>
    </source>
</evidence>
<gene>
    <name evidence="1" type="ORF">PABY_14720</name>
</gene>
<evidence type="ECO:0000313" key="1">
    <source>
        <dbReference type="EMBL" id="BES81905.1"/>
    </source>
</evidence>
<dbReference type="GeneID" id="89289483"/>